<evidence type="ECO:0000313" key="3">
    <source>
        <dbReference type="Proteomes" id="UP001240150"/>
    </source>
</evidence>
<sequence>MTTLERIAVLTFTDPVPAPAPDERQSLREHMTALYGELADPAWPDGGALVSYHHMARAVVGELGAHLGGVDLVITVDASPDCRHQSFAGPVLADLLPGDPALIGVSEQGVAGPFTALRIAWHHLNSGAARRALIVVMEQSTLPPAAGADRVDRDVAVAMLLGPDGTVRLGLPEVTVTRSVPAGRTVHQAVDPDVDVVVAGAGTAGPPARVPVLRAADGHPCAGVWLVLAELLGGRHDGGRILVTDDDPALPYRCAMTVTRPAGRRAPGRSGTARRHRSTAPARPVPEPVR</sequence>
<dbReference type="Proteomes" id="UP001240150">
    <property type="component" value="Chromosome"/>
</dbReference>
<name>A0ABY8WTH0_9ACTN</name>
<reference evidence="2 3" key="1">
    <citation type="submission" date="2023-06" db="EMBL/GenBank/DDBJ databases">
        <authorList>
            <person name="Yushchuk O."/>
            <person name="Binda E."/>
            <person name="Ruckert-Reed C."/>
            <person name="Fedorenko V."/>
            <person name="Kalinowski J."/>
            <person name="Marinelli F."/>
        </authorList>
    </citation>
    <scope>NUCLEOTIDE SEQUENCE [LARGE SCALE GENOMIC DNA]</scope>
    <source>
        <strain evidence="2 3">NRRL 3884</strain>
    </source>
</reference>
<gene>
    <name evidence="2" type="ORF">ACTOB_003885</name>
</gene>
<feature type="compositionally biased region" description="Basic residues" evidence="1">
    <location>
        <begin position="262"/>
        <end position="278"/>
    </location>
</feature>
<dbReference type="EMBL" id="CP126980">
    <property type="protein sequence ID" value="WIN00191.1"/>
    <property type="molecule type" value="Genomic_DNA"/>
</dbReference>
<protein>
    <submittedName>
        <fullName evidence="2">Uncharacterized protein</fullName>
    </submittedName>
</protein>
<organism evidence="2 3">
    <name type="scientific">Actinoplanes oblitus</name>
    <dbReference type="NCBI Taxonomy" id="3040509"/>
    <lineage>
        <taxon>Bacteria</taxon>
        <taxon>Bacillati</taxon>
        <taxon>Actinomycetota</taxon>
        <taxon>Actinomycetes</taxon>
        <taxon>Micromonosporales</taxon>
        <taxon>Micromonosporaceae</taxon>
        <taxon>Actinoplanes</taxon>
    </lineage>
</organism>
<accession>A0ABY8WTH0</accession>
<proteinExistence type="predicted"/>
<dbReference type="Gene3D" id="3.40.47.10">
    <property type="match status" value="1"/>
</dbReference>
<dbReference type="SUPFAM" id="SSF53901">
    <property type="entry name" value="Thiolase-like"/>
    <property type="match status" value="1"/>
</dbReference>
<evidence type="ECO:0000313" key="2">
    <source>
        <dbReference type="EMBL" id="WIN00191.1"/>
    </source>
</evidence>
<keyword evidence="3" id="KW-1185">Reference proteome</keyword>
<evidence type="ECO:0000256" key="1">
    <source>
        <dbReference type="SAM" id="MobiDB-lite"/>
    </source>
</evidence>
<feature type="region of interest" description="Disordered" evidence="1">
    <location>
        <begin position="260"/>
        <end position="290"/>
    </location>
</feature>
<dbReference type="InterPro" id="IPR016039">
    <property type="entry name" value="Thiolase-like"/>
</dbReference>
<dbReference type="RefSeq" id="WP_284921684.1">
    <property type="nucleotide sequence ID" value="NZ_CP126980.1"/>
</dbReference>